<evidence type="ECO:0000256" key="6">
    <source>
        <dbReference type="ARBA" id="ARBA00041961"/>
    </source>
</evidence>
<dbReference type="SMART" id="SM00443">
    <property type="entry name" value="G_patch"/>
    <property type="match status" value="1"/>
</dbReference>
<name>A0ABR1KBJ5_9AGAR</name>
<comment type="subcellular location">
    <subcellularLocation>
        <location evidence="1">Nucleus</location>
        <location evidence="1">Nucleolus</location>
    </subcellularLocation>
</comment>
<keyword evidence="3" id="KW-0698">rRNA processing</keyword>
<feature type="compositionally biased region" description="Basic and acidic residues" evidence="7">
    <location>
        <begin position="135"/>
        <end position="145"/>
    </location>
</feature>
<evidence type="ECO:0000256" key="4">
    <source>
        <dbReference type="ARBA" id="ARBA00023242"/>
    </source>
</evidence>
<evidence type="ECO:0000313" key="10">
    <source>
        <dbReference type="Proteomes" id="UP001498398"/>
    </source>
</evidence>
<dbReference type="PANTHER" id="PTHR23149:SF31">
    <property type="entry name" value="PROTEIN PXR1"/>
    <property type="match status" value="1"/>
</dbReference>
<dbReference type="InterPro" id="IPR050656">
    <property type="entry name" value="PINX1"/>
</dbReference>
<evidence type="ECO:0000259" key="8">
    <source>
        <dbReference type="PROSITE" id="PS50174"/>
    </source>
</evidence>
<dbReference type="Proteomes" id="UP001498398">
    <property type="component" value="Unassembled WGS sequence"/>
</dbReference>
<evidence type="ECO:0000256" key="3">
    <source>
        <dbReference type="ARBA" id="ARBA00022552"/>
    </source>
</evidence>
<protein>
    <recommendedName>
        <fullName evidence="6">PinX1-related protein 1</fullName>
    </recommendedName>
</protein>
<evidence type="ECO:0000256" key="2">
    <source>
        <dbReference type="ARBA" id="ARBA00022517"/>
    </source>
</evidence>
<feature type="compositionally biased region" description="Acidic residues" evidence="7">
    <location>
        <begin position="104"/>
        <end position="123"/>
    </location>
</feature>
<sequence>MGLSGRKVKQRIGPDPRNLTWADDASKFGSAYLSKFGFDASSGKGLGVSGEGRTSHIKVSQKLDMLGIGADQAKASGKDGIAWKQNKDFESLLRRLNESNEEKNVEEEEKKDEEEKEEEEESAEDKKERKRKRKEEKERAKAEKKERKKRKKEKDEDEDSVKEKKKEKKRKREEETEKKDKKKKRKRDEEEEETKDKKEKKRKREEKEEDKKEVPATRPAIPRHRAHRARNIAAKSFASKSSAAIDEILGIASTSATTSTDVTPGTLTPIDTPPLEKLTTSTKSVADYFKERLLAKSTTIKVEHAIKAVEPDDDEDEDDYRPRFGLGMRRGI</sequence>
<feature type="region of interest" description="Disordered" evidence="7">
    <location>
        <begin position="311"/>
        <end position="332"/>
    </location>
</feature>
<dbReference type="EMBL" id="JBANRG010000001">
    <property type="protein sequence ID" value="KAK7473028.1"/>
    <property type="molecule type" value="Genomic_DNA"/>
</dbReference>
<accession>A0ABR1KBJ5</accession>
<comment type="similarity">
    <text evidence="5">Belongs to the PINX1 family.</text>
</comment>
<evidence type="ECO:0000256" key="5">
    <source>
        <dbReference type="ARBA" id="ARBA00038007"/>
    </source>
</evidence>
<feature type="compositionally biased region" description="Basic and acidic residues" evidence="7">
    <location>
        <begin position="205"/>
        <end position="215"/>
    </location>
</feature>
<reference evidence="9 10" key="1">
    <citation type="submission" date="2024-01" db="EMBL/GenBank/DDBJ databases">
        <title>A draft genome for the cacao thread blight pathogen Marasmiellus scandens.</title>
        <authorList>
            <person name="Baruah I.K."/>
            <person name="Leung J."/>
            <person name="Bukari Y."/>
            <person name="Amoako-Attah I."/>
            <person name="Meinhardt L.W."/>
            <person name="Bailey B.A."/>
            <person name="Cohen S.P."/>
        </authorList>
    </citation>
    <scope>NUCLEOTIDE SEQUENCE [LARGE SCALE GENOMIC DNA]</scope>
    <source>
        <strain evidence="9 10">GH-19</strain>
    </source>
</reference>
<feature type="region of interest" description="Disordered" evidence="7">
    <location>
        <begin position="94"/>
        <end position="228"/>
    </location>
</feature>
<feature type="domain" description="G-patch" evidence="8">
    <location>
        <begin position="25"/>
        <end position="73"/>
    </location>
</feature>
<evidence type="ECO:0000256" key="7">
    <source>
        <dbReference type="SAM" id="MobiDB-lite"/>
    </source>
</evidence>
<keyword evidence="2" id="KW-0690">Ribosome biogenesis</keyword>
<keyword evidence="10" id="KW-1185">Reference proteome</keyword>
<feature type="compositionally biased region" description="Basic and acidic residues" evidence="7">
    <location>
        <begin position="94"/>
        <end position="103"/>
    </location>
</feature>
<dbReference type="InterPro" id="IPR000467">
    <property type="entry name" value="G_patch_dom"/>
</dbReference>
<organism evidence="9 10">
    <name type="scientific">Marasmiellus scandens</name>
    <dbReference type="NCBI Taxonomy" id="2682957"/>
    <lineage>
        <taxon>Eukaryota</taxon>
        <taxon>Fungi</taxon>
        <taxon>Dikarya</taxon>
        <taxon>Basidiomycota</taxon>
        <taxon>Agaricomycotina</taxon>
        <taxon>Agaricomycetes</taxon>
        <taxon>Agaricomycetidae</taxon>
        <taxon>Agaricales</taxon>
        <taxon>Marasmiineae</taxon>
        <taxon>Omphalotaceae</taxon>
        <taxon>Marasmiellus</taxon>
    </lineage>
</organism>
<proteinExistence type="inferred from homology"/>
<evidence type="ECO:0000256" key="1">
    <source>
        <dbReference type="ARBA" id="ARBA00004604"/>
    </source>
</evidence>
<dbReference type="PANTHER" id="PTHR23149">
    <property type="entry name" value="G PATCH DOMAIN CONTAINING PROTEIN"/>
    <property type="match status" value="1"/>
</dbReference>
<comment type="caution">
    <text evidence="9">The sequence shown here is derived from an EMBL/GenBank/DDBJ whole genome shotgun (WGS) entry which is preliminary data.</text>
</comment>
<keyword evidence="4" id="KW-0539">Nucleus</keyword>
<gene>
    <name evidence="9" type="ORF">VKT23_001132</name>
</gene>
<dbReference type="Pfam" id="PF01585">
    <property type="entry name" value="G-patch"/>
    <property type="match status" value="1"/>
</dbReference>
<evidence type="ECO:0000313" key="9">
    <source>
        <dbReference type="EMBL" id="KAK7473028.1"/>
    </source>
</evidence>
<dbReference type="PROSITE" id="PS50174">
    <property type="entry name" value="G_PATCH"/>
    <property type="match status" value="1"/>
</dbReference>